<dbReference type="AlphaFoldDB" id="A0A4R2RAL4"/>
<feature type="transmembrane region" description="Helical" evidence="1">
    <location>
        <begin position="14"/>
        <end position="34"/>
    </location>
</feature>
<proteinExistence type="predicted"/>
<keyword evidence="1" id="KW-1133">Transmembrane helix</keyword>
<evidence type="ECO:0000256" key="1">
    <source>
        <dbReference type="SAM" id="Phobius"/>
    </source>
</evidence>
<dbReference type="EMBL" id="SLXU01000010">
    <property type="protein sequence ID" value="TCP60330.1"/>
    <property type="molecule type" value="Genomic_DNA"/>
</dbReference>
<keyword evidence="1" id="KW-0472">Membrane</keyword>
<name>A0A4R2RAL4_9RHOB</name>
<organism evidence="2 3">
    <name type="scientific">Rhodovulum bhavnagarense</name>
    <dbReference type="NCBI Taxonomy" id="992286"/>
    <lineage>
        <taxon>Bacteria</taxon>
        <taxon>Pseudomonadati</taxon>
        <taxon>Pseudomonadota</taxon>
        <taxon>Alphaproteobacteria</taxon>
        <taxon>Rhodobacterales</taxon>
        <taxon>Paracoccaceae</taxon>
        <taxon>Rhodovulum</taxon>
    </lineage>
</organism>
<dbReference type="Proteomes" id="UP000295050">
    <property type="component" value="Unassembled WGS sequence"/>
</dbReference>
<gene>
    <name evidence="2" type="ORF">EV663_1108</name>
</gene>
<sequence>MHDKDMRPPWGRRFWIAAMAVVIVLGIAVPYGVLAGAAPGYAVLLFWGGFGLVVIALVALAVLRWRVAP</sequence>
<dbReference type="OrthoDB" id="7875847at2"/>
<dbReference type="RefSeq" id="WP_132951759.1">
    <property type="nucleotide sequence ID" value="NZ_SLXU01000010.1"/>
</dbReference>
<keyword evidence="1" id="KW-0812">Transmembrane</keyword>
<keyword evidence="3" id="KW-1185">Reference proteome</keyword>
<evidence type="ECO:0000313" key="3">
    <source>
        <dbReference type="Proteomes" id="UP000295050"/>
    </source>
</evidence>
<accession>A0A4R2RAL4</accession>
<reference evidence="2 3" key="1">
    <citation type="submission" date="2019-03" db="EMBL/GenBank/DDBJ databases">
        <title>Genomic Encyclopedia of Type Strains, Phase IV (KMG-IV): sequencing the most valuable type-strain genomes for metagenomic binning, comparative biology and taxonomic classification.</title>
        <authorList>
            <person name="Goeker M."/>
        </authorList>
    </citation>
    <scope>NUCLEOTIDE SEQUENCE [LARGE SCALE GENOMIC DNA]</scope>
    <source>
        <strain evidence="2 3">DSM 24766</strain>
    </source>
</reference>
<evidence type="ECO:0000313" key="2">
    <source>
        <dbReference type="EMBL" id="TCP60330.1"/>
    </source>
</evidence>
<comment type="caution">
    <text evidence="2">The sequence shown here is derived from an EMBL/GenBank/DDBJ whole genome shotgun (WGS) entry which is preliminary data.</text>
</comment>
<feature type="transmembrane region" description="Helical" evidence="1">
    <location>
        <begin position="40"/>
        <end position="63"/>
    </location>
</feature>
<protein>
    <submittedName>
        <fullName evidence="2">Uncharacterized protein</fullName>
    </submittedName>
</protein>